<protein>
    <recommendedName>
        <fullName evidence="9">Cytochrome b5 heme-binding domain-containing protein</fullName>
    </recommendedName>
</protein>
<dbReference type="OrthoDB" id="260519at2759"/>
<dbReference type="EnsemblPlants" id="Pp3c22_6000V3.3">
    <property type="protein sequence ID" value="Pp3c22_6000V3.3"/>
    <property type="gene ID" value="Pp3c22_6000"/>
</dbReference>
<reference evidence="10 11" key="1">
    <citation type="journal article" date="2008" name="Science">
        <title>The Physcomitrella genome reveals evolutionary insights into the conquest of land by plants.</title>
        <authorList>
            <person name="Rensing S."/>
            <person name="Lang D."/>
            <person name="Zimmer A."/>
            <person name="Terry A."/>
            <person name="Salamov A."/>
            <person name="Shapiro H."/>
            <person name="Nishiyama T."/>
            <person name="Perroud P.-F."/>
            <person name="Lindquist E."/>
            <person name="Kamisugi Y."/>
            <person name="Tanahashi T."/>
            <person name="Sakakibara K."/>
            <person name="Fujita T."/>
            <person name="Oishi K."/>
            <person name="Shin-I T."/>
            <person name="Kuroki Y."/>
            <person name="Toyoda A."/>
            <person name="Suzuki Y."/>
            <person name="Hashimoto A."/>
            <person name="Yamaguchi K."/>
            <person name="Sugano A."/>
            <person name="Kohara Y."/>
            <person name="Fujiyama A."/>
            <person name="Anterola A."/>
            <person name="Aoki S."/>
            <person name="Ashton N."/>
            <person name="Barbazuk W.B."/>
            <person name="Barker E."/>
            <person name="Bennetzen J."/>
            <person name="Bezanilla M."/>
            <person name="Blankenship R."/>
            <person name="Cho S.H."/>
            <person name="Dutcher S."/>
            <person name="Estelle M."/>
            <person name="Fawcett J.A."/>
            <person name="Gundlach H."/>
            <person name="Hanada K."/>
            <person name="Heyl A."/>
            <person name="Hicks K.A."/>
            <person name="Hugh J."/>
            <person name="Lohr M."/>
            <person name="Mayer K."/>
            <person name="Melkozernov A."/>
            <person name="Murata T."/>
            <person name="Nelson D."/>
            <person name="Pils B."/>
            <person name="Prigge M."/>
            <person name="Reiss B."/>
            <person name="Renner T."/>
            <person name="Rombauts S."/>
            <person name="Rushton P."/>
            <person name="Sanderfoot A."/>
            <person name="Schween G."/>
            <person name="Shiu S.-H."/>
            <person name="Stueber K."/>
            <person name="Theodoulou F.L."/>
            <person name="Tu H."/>
            <person name="Van de Peer Y."/>
            <person name="Verrier P.J."/>
            <person name="Waters E."/>
            <person name="Wood A."/>
            <person name="Yang L."/>
            <person name="Cove D."/>
            <person name="Cuming A."/>
            <person name="Hasebe M."/>
            <person name="Lucas S."/>
            <person name="Mishler D.B."/>
            <person name="Reski R."/>
            <person name="Grigoriev I."/>
            <person name="Quatrano R.S."/>
            <person name="Boore J.L."/>
        </authorList>
    </citation>
    <scope>NUCLEOTIDE SEQUENCE [LARGE SCALE GENOMIC DNA]</scope>
    <source>
        <strain evidence="10 11">cv. Gransden 2004</strain>
    </source>
</reference>
<keyword evidence="6 8" id="KW-0472">Membrane</keyword>
<dbReference type="GO" id="GO:0046872">
    <property type="term" value="F:metal ion binding"/>
    <property type="evidence" value="ECO:0007669"/>
    <property type="project" value="UniProtKB-UniRule"/>
</dbReference>
<dbReference type="Pfam" id="PF00173">
    <property type="entry name" value="Cyt-b5"/>
    <property type="match status" value="1"/>
</dbReference>
<dbReference type="Gramene" id="Pp3c22_6000V3.6">
    <property type="protein sequence ID" value="Pp3c22_6000V3.6"/>
    <property type="gene ID" value="Pp3c22_6000"/>
</dbReference>
<organism evidence="10 11">
    <name type="scientific">Physcomitrium patens</name>
    <name type="common">Spreading-leaved earth moss</name>
    <name type="synonym">Physcomitrella patens</name>
    <dbReference type="NCBI Taxonomy" id="3218"/>
    <lineage>
        <taxon>Eukaryota</taxon>
        <taxon>Viridiplantae</taxon>
        <taxon>Streptophyta</taxon>
        <taxon>Embryophyta</taxon>
        <taxon>Bryophyta</taxon>
        <taxon>Bryophytina</taxon>
        <taxon>Bryopsida</taxon>
        <taxon>Funariidae</taxon>
        <taxon>Funariales</taxon>
        <taxon>Funariaceae</taxon>
        <taxon>Physcomitrium</taxon>
    </lineage>
</organism>
<evidence type="ECO:0000256" key="4">
    <source>
        <dbReference type="ARBA" id="ARBA00022723"/>
    </source>
</evidence>
<dbReference type="FunFam" id="3.10.120.10:FF:000002">
    <property type="entry name" value="Cytochrome b5 type B"/>
    <property type="match status" value="1"/>
</dbReference>
<dbReference type="PRINTS" id="PR00363">
    <property type="entry name" value="CYTOCHROMEB5"/>
</dbReference>
<dbReference type="AlphaFoldDB" id="A0A7I4CBJ3"/>
<evidence type="ECO:0000256" key="5">
    <source>
        <dbReference type="ARBA" id="ARBA00023004"/>
    </source>
</evidence>
<keyword evidence="8" id="KW-1133">Transmembrane helix</keyword>
<dbReference type="GeneID" id="112274689"/>
<evidence type="ECO:0000313" key="11">
    <source>
        <dbReference type="Proteomes" id="UP000006727"/>
    </source>
</evidence>
<feature type="transmembrane region" description="Helical" evidence="8">
    <location>
        <begin position="124"/>
        <end position="144"/>
    </location>
</feature>
<dbReference type="EMBL" id="ABEU02000022">
    <property type="status" value="NOT_ANNOTATED_CDS"/>
    <property type="molecule type" value="Genomic_DNA"/>
</dbReference>
<proteinExistence type="inferred from homology"/>
<dbReference type="PROSITE" id="PS50255">
    <property type="entry name" value="CYTOCHROME_B5_2"/>
    <property type="match status" value="1"/>
</dbReference>
<dbReference type="EnsemblPlants" id="Pp3c22_6000V3.6">
    <property type="protein sequence ID" value="Pp3c22_6000V3.6"/>
    <property type="gene ID" value="Pp3c22_6000"/>
</dbReference>
<dbReference type="KEGG" id="ppp:112274689"/>
<dbReference type="InterPro" id="IPR018506">
    <property type="entry name" value="Cyt_B5_heme-BS"/>
</dbReference>
<evidence type="ECO:0000256" key="6">
    <source>
        <dbReference type="ARBA" id="ARBA00023136"/>
    </source>
</evidence>
<evidence type="ECO:0000256" key="3">
    <source>
        <dbReference type="ARBA" id="ARBA00022692"/>
    </source>
</evidence>
<dbReference type="PANTHER" id="PTHR19359:SF141">
    <property type="entry name" value="CYTOCHROME B5 HEME-BINDING DOMAIN-CONTAINING PROTEIN"/>
    <property type="match status" value="1"/>
</dbReference>
<evidence type="ECO:0000256" key="7">
    <source>
        <dbReference type="ARBA" id="ARBA00038168"/>
    </source>
</evidence>
<dbReference type="RefSeq" id="XP_024360130.1">
    <property type="nucleotide sequence ID" value="XM_024504362.2"/>
</dbReference>
<name>A0A7I4CBJ3_PHYPA</name>
<dbReference type="PANTHER" id="PTHR19359">
    <property type="entry name" value="CYTOCHROME B5"/>
    <property type="match status" value="1"/>
</dbReference>
<gene>
    <name evidence="10" type="primary">LOC112274689</name>
</gene>
<keyword evidence="11" id="KW-1185">Reference proteome</keyword>
<evidence type="ECO:0000256" key="1">
    <source>
        <dbReference type="ARBA" id="ARBA00004370"/>
    </source>
</evidence>
<dbReference type="SMART" id="SM01117">
    <property type="entry name" value="Cyt-b5"/>
    <property type="match status" value="1"/>
</dbReference>
<dbReference type="Gene3D" id="3.10.120.10">
    <property type="entry name" value="Cytochrome b5-like heme/steroid binding domain"/>
    <property type="match status" value="1"/>
</dbReference>
<evidence type="ECO:0000259" key="9">
    <source>
        <dbReference type="PROSITE" id="PS50255"/>
    </source>
</evidence>
<feature type="domain" description="Cytochrome b5 heme-binding" evidence="9">
    <location>
        <begin position="19"/>
        <end position="95"/>
    </location>
</feature>
<accession>A0A7I4CBJ3</accession>
<dbReference type="InterPro" id="IPR001199">
    <property type="entry name" value="Cyt_B5-like_heme/steroid-bd"/>
</dbReference>
<evidence type="ECO:0000256" key="2">
    <source>
        <dbReference type="ARBA" id="ARBA00022617"/>
    </source>
</evidence>
<comment type="similarity">
    <text evidence="7 8">Belongs to the cytochrome b5 family.</text>
</comment>
<reference evidence="10" key="3">
    <citation type="submission" date="2020-12" db="UniProtKB">
        <authorList>
            <consortium name="EnsemblPlants"/>
        </authorList>
    </citation>
    <scope>IDENTIFICATION</scope>
</reference>
<evidence type="ECO:0000256" key="8">
    <source>
        <dbReference type="RuleBase" id="RU362121"/>
    </source>
</evidence>
<comment type="subcellular location">
    <subcellularLocation>
        <location evidence="1">Membrane</location>
    </subcellularLocation>
</comment>
<dbReference type="Gramene" id="Pp3c22_6000V3.3">
    <property type="protein sequence ID" value="Pp3c22_6000V3.3"/>
    <property type="gene ID" value="Pp3c22_6000"/>
</dbReference>
<keyword evidence="5 8" id="KW-0408">Iron</keyword>
<dbReference type="InterPro" id="IPR036400">
    <property type="entry name" value="Cyt_B5-like_heme/steroid_sf"/>
</dbReference>
<dbReference type="PROSITE" id="PS00191">
    <property type="entry name" value="CYTOCHROME_B5_1"/>
    <property type="match status" value="1"/>
</dbReference>
<dbReference type="OMA" id="IPAERKH"/>
<dbReference type="GO" id="GO:0016020">
    <property type="term" value="C:membrane"/>
    <property type="evidence" value="ECO:0000318"/>
    <property type="project" value="GO_Central"/>
</dbReference>
<keyword evidence="2 8" id="KW-0349">Heme</keyword>
<dbReference type="Proteomes" id="UP000006727">
    <property type="component" value="Chromosome 22"/>
</dbReference>
<keyword evidence="4 8" id="KW-0479">Metal-binding</keyword>
<keyword evidence="3 8" id="KW-0812">Transmembrane</keyword>
<evidence type="ECO:0000313" key="10">
    <source>
        <dbReference type="EnsemblPlants" id="Pp3c22_6000V3.6"/>
    </source>
</evidence>
<dbReference type="SUPFAM" id="SSF55856">
    <property type="entry name" value="Cytochrome b5-like heme/steroid binding domain"/>
    <property type="match status" value="1"/>
</dbReference>
<sequence>MVCASAQHLCSGMASDGVPKVFSLKEVEQHVAQDDCWMIIHGKVYDVTTFMDDHPGGDDVLLQTAGKDASEEFDDVGHSKSAIEQLKDFYVGECSEVLEKKLESVTDAKPAAKDPPTSTNGAGFYSKILQFLVPLMLLGVAVALRKYSKKTADAKY</sequence>
<dbReference type="InterPro" id="IPR050668">
    <property type="entry name" value="Cytochrome_b5"/>
</dbReference>
<dbReference type="GO" id="GO:0020037">
    <property type="term" value="F:heme binding"/>
    <property type="evidence" value="ECO:0000318"/>
    <property type="project" value="GO_Central"/>
</dbReference>
<reference evidence="10 11" key="2">
    <citation type="journal article" date="2018" name="Plant J.">
        <title>The Physcomitrella patens chromosome-scale assembly reveals moss genome structure and evolution.</title>
        <authorList>
            <person name="Lang D."/>
            <person name="Ullrich K.K."/>
            <person name="Murat F."/>
            <person name="Fuchs J."/>
            <person name="Jenkins J."/>
            <person name="Haas F.B."/>
            <person name="Piednoel M."/>
            <person name="Gundlach H."/>
            <person name="Van Bel M."/>
            <person name="Meyberg R."/>
            <person name="Vives C."/>
            <person name="Morata J."/>
            <person name="Symeonidi A."/>
            <person name="Hiss M."/>
            <person name="Muchero W."/>
            <person name="Kamisugi Y."/>
            <person name="Saleh O."/>
            <person name="Blanc G."/>
            <person name="Decker E.L."/>
            <person name="van Gessel N."/>
            <person name="Grimwood J."/>
            <person name="Hayes R.D."/>
            <person name="Graham S.W."/>
            <person name="Gunter L.E."/>
            <person name="McDaniel S.F."/>
            <person name="Hoernstein S.N.W."/>
            <person name="Larsson A."/>
            <person name="Li F.W."/>
            <person name="Perroud P.F."/>
            <person name="Phillips J."/>
            <person name="Ranjan P."/>
            <person name="Rokshar D.S."/>
            <person name="Rothfels C.J."/>
            <person name="Schneider L."/>
            <person name="Shu S."/>
            <person name="Stevenson D.W."/>
            <person name="Thummler F."/>
            <person name="Tillich M."/>
            <person name="Villarreal Aguilar J.C."/>
            <person name="Widiez T."/>
            <person name="Wong G.K."/>
            <person name="Wymore A."/>
            <person name="Zhang Y."/>
            <person name="Zimmer A.D."/>
            <person name="Quatrano R.S."/>
            <person name="Mayer K.F.X."/>
            <person name="Goodstein D."/>
            <person name="Casacuberta J.M."/>
            <person name="Vandepoele K."/>
            <person name="Reski R."/>
            <person name="Cuming A.C."/>
            <person name="Tuskan G.A."/>
            <person name="Maumus F."/>
            <person name="Salse J."/>
            <person name="Schmutz J."/>
            <person name="Rensing S.A."/>
        </authorList>
    </citation>
    <scope>NUCLEOTIDE SEQUENCE [LARGE SCALE GENOMIC DNA]</scope>
    <source>
        <strain evidence="10 11">cv. Gransden 2004</strain>
    </source>
</reference>